<keyword evidence="1" id="KW-1133">Transmembrane helix</keyword>
<evidence type="ECO:0000256" key="1">
    <source>
        <dbReference type="SAM" id="Phobius"/>
    </source>
</evidence>
<accession>A0A1H6CIQ8</accession>
<dbReference type="OrthoDB" id="5194370at2"/>
<evidence type="ECO:0000313" key="3">
    <source>
        <dbReference type="Proteomes" id="UP000236723"/>
    </source>
</evidence>
<feature type="transmembrane region" description="Helical" evidence="1">
    <location>
        <begin position="458"/>
        <end position="482"/>
    </location>
</feature>
<feature type="transmembrane region" description="Helical" evidence="1">
    <location>
        <begin position="394"/>
        <end position="416"/>
    </location>
</feature>
<keyword evidence="1" id="KW-0472">Membrane</keyword>
<evidence type="ECO:0008006" key="4">
    <source>
        <dbReference type="Google" id="ProtNLM"/>
    </source>
</evidence>
<evidence type="ECO:0000313" key="2">
    <source>
        <dbReference type="EMBL" id="SEG72812.1"/>
    </source>
</evidence>
<dbReference type="EMBL" id="FNVO01000010">
    <property type="protein sequence ID" value="SEG72812.1"/>
    <property type="molecule type" value="Genomic_DNA"/>
</dbReference>
<keyword evidence="1" id="KW-0812">Transmembrane</keyword>
<protein>
    <recommendedName>
        <fullName evidence="4">Oxidoreductase</fullName>
    </recommendedName>
</protein>
<proteinExistence type="predicted"/>
<dbReference type="RefSeq" id="WP_103939768.1">
    <property type="nucleotide sequence ID" value="NZ_FNVO01000010.1"/>
</dbReference>
<feature type="transmembrane region" description="Helical" evidence="1">
    <location>
        <begin position="428"/>
        <end position="446"/>
    </location>
</feature>
<reference evidence="3" key="1">
    <citation type="submission" date="2016-10" db="EMBL/GenBank/DDBJ databases">
        <authorList>
            <person name="Varghese N."/>
            <person name="Submissions S."/>
        </authorList>
    </citation>
    <scope>NUCLEOTIDE SEQUENCE [LARGE SCALE GENOMIC DNA]</scope>
    <source>
        <strain evidence="3">DSM 43163</strain>
    </source>
</reference>
<gene>
    <name evidence="2" type="ORF">SAMN04489712_11037</name>
</gene>
<dbReference type="Proteomes" id="UP000236723">
    <property type="component" value="Unassembled WGS sequence"/>
</dbReference>
<name>A0A1H6CIQ8_9ACTN</name>
<organism evidence="2 3">
    <name type="scientific">Thermomonospora echinospora</name>
    <dbReference type="NCBI Taxonomy" id="1992"/>
    <lineage>
        <taxon>Bacteria</taxon>
        <taxon>Bacillati</taxon>
        <taxon>Actinomycetota</taxon>
        <taxon>Actinomycetes</taxon>
        <taxon>Streptosporangiales</taxon>
        <taxon>Thermomonosporaceae</taxon>
        <taxon>Thermomonospora</taxon>
    </lineage>
</organism>
<sequence length="485" mass="53385">MPERTPVEEPDLTEPEALLWNAYLTGETVDLGAGRSDRTVRAEVIARLLLGAREPLPGHVPAVRLRGAHVTGRLDVSGGVIECELRLEHCVLDEMPDFSNAQTRQLRLSDCRMPGFDGGGLRADGYLSLSGSRINGSVRLPRAQLSGGLRMNRTKVISSGPEQWALFSGGLVVDAGAFLRHAEFTGGVRLVGARMNGGLFMEGTTLRNPGRRALDAQNILIEDAAELSHGFTAEGKVRLRNAQVHGTLSFDQAGPLRNPGAMCLHLSHMQVEELILTPSVPVEGIVSLAYSKIGVLLDNPDHWPERLRLQGLTYESLRGGGVTRRIDWVGRDIEGFRPQPYEQLAAWYRRDGNDHLARRALLYKQRARRRSLPRHSRAWGALLDVTVGYGYRPWLAAAWLGALLTAGTVVFGLIPPHPLKQPTERPDFHSFIYTLDLLVPFGAFGQREVWNPDGWTQWLAYGLIAAGWILATALIAGATRVLRPN</sequence>
<keyword evidence="3" id="KW-1185">Reference proteome</keyword>
<dbReference type="AlphaFoldDB" id="A0A1H6CIQ8"/>